<dbReference type="Proteomes" id="UP000026923">
    <property type="component" value="Unassembled WGS sequence"/>
</dbReference>
<accession>A0A061JJ46</accession>
<gene>
    <name evidence="1" type="ORF">B597_022635</name>
</gene>
<comment type="caution">
    <text evidence="1">The sequence shown here is derived from an EMBL/GenBank/DDBJ whole genome shotgun (WGS) entry which is preliminary data.</text>
</comment>
<organism evidence="1 2">
    <name type="scientific">Stutzerimonas stutzeri KOS6</name>
    <dbReference type="NCBI Taxonomy" id="1218352"/>
    <lineage>
        <taxon>Bacteria</taxon>
        <taxon>Pseudomonadati</taxon>
        <taxon>Pseudomonadota</taxon>
        <taxon>Gammaproteobacteria</taxon>
        <taxon>Pseudomonadales</taxon>
        <taxon>Pseudomonadaceae</taxon>
        <taxon>Stutzerimonas</taxon>
    </lineage>
</organism>
<dbReference type="AlphaFoldDB" id="A0A061JJ46"/>
<name>A0A061JJ46_STUST</name>
<proteinExistence type="predicted"/>
<reference evidence="1 2" key="1">
    <citation type="journal article" date="2013" name="Genome Announc.">
        <title>Draft Genome of the Nitrogen-Fixing Bacterium Pseudomonas stutzeri Strain KOS6 Isolated from Industrial Hydrocarbon Sludge.</title>
        <authorList>
            <person name="Grigoryeva T.V."/>
            <person name="Laikov A.V."/>
            <person name="Naumova R.P."/>
            <person name="Manolov A.I."/>
            <person name="Larin A.K."/>
            <person name="Karpova I.Y."/>
            <person name="Semashko T.A."/>
            <person name="Alexeev D.G."/>
            <person name="Kostryukova E.S."/>
            <person name="Muller R."/>
            <person name="Govorun V.M."/>
        </authorList>
    </citation>
    <scope>NUCLEOTIDE SEQUENCE [LARGE SCALE GENOMIC DNA]</scope>
    <source>
        <strain evidence="1 2">KOS6</strain>
    </source>
</reference>
<sequence>MFYDWIKAFQEYDYDLPRIGDIVVRRHDAETDQILSTSVPAFFAEGSYCTSFRIHVCGRKITVDGNPSRINRLDNVFGLSTLDECFRVINALLAEYGLPAMTRCTRIDHLQEGGTIANGAVLQRLDCTSNFYVGSGNERAYLRGISSQRFRHSIGYLYPDGNTCVWTP</sequence>
<dbReference type="HOGENOM" id="CLU_065763_2_0_6"/>
<evidence type="ECO:0000313" key="2">
    <source>
        <dbReference type="Proteomes" id="UP000026923"/>
    </source>
</evidence>
<feature type="non-terminal residue" evidence="1">
    <location>
        <position position="168"/>
    </location>
</feature>
<dbReference type="EMBL" id="AMCZ02000069">
    <property type="protein sequence ID" value="EWC38966.1"/>
    <property type="molecule type" value="Genomic_DNA"/>
</dbReference>
<protein>
    <submittedName>
        <fullName evidence="1">Uncharacterized protein</fullName>
    </submittedName>
</protein>
<evidence type="ECO:0000313" key="1">
    <source>
        <dbReference type="EMBL" id="EWC38966.1"/>
    </source>
</evidence>